<dbReference type="Proteomes" id="UP001482620">
    <property type="component" value="Unassembled WGS sequence"/>
</dbReference>
<keyword evidence="2" id="KW-1185">Reference proteome</keyword>
<dbReference type="EMBL" id="JAHRIQ010012501">
    <property type="protein sequence ID" value="MEQ2224880.1"/>
    <property type="molecule type" value="Genomic_DNA"/>
</dbReference>
<evidence type="ECO:0000313" key="2">
    <source>
        <dbReference type="Proteomes" id="UP001482620"/>
    </source>
</evidence>
<name>A0ABV0SW96_9TELE</name>
<proteinExistence type="predicted"/>
<comment type="caution">
    <text evidence="1">The sequence shown here is derived from an EMBL/GenBank/DDBJ whole genome shotgun (WGS) entry which is preliminary data.</text>
</comment>
<reference evidence="1 2" key="1">
    <citation type="submission" date="2021-06" db="EMBL/GenBank/DDBJ databases">
        <authorList>
            <person name="Palmer J.M."/>
        </authorList>
    </citation>
    <scope>NUCLEOTIDE SEQUENCE [LARGE SCALE GENOMIC DNA]</scope>
    <source>
        <strain evidence="2">if_2019</strain>
        <tissue evidence="1">Muscle</tissue>
    </source>
</reference>
<evidence type="ECO:0000313" key="1">
    <source>
        <dbReference type="EMBL" id="MEQ2224880.1"/>
    </source>
</evidence>
<organism evidence="1 2">
    <name type="scientific">Ilyodon furcidens</name>
    <name type="common">goldbreast splitfin</name>
    <dbReference type="NCBI Taxonomy" id="33524"/>
    <lineage>
        <taxon>Eukaryota</taxon>
        <taxon>Metazoa</taxon>
        <taxon>Chordata</taxon>
        <taxon>Craniata</taxon>
        <taxon>Vertebrata</taxon>
        <taxon>Euteleostomi</taxon>
        <taxon>Actinopterygii</taxon>
        <taxon>Neopterygii</taxon>
        <taxon>Teleostei</taxon>
        <taxon>Neoteleostei</taxon>
        <taxon>Acanthomorphata</taxon>
        <taxon>Ovalentaria</taxon>
        <taxon>Atherinomorphae</taxon>
        <taxon>Cyprinodontiformes</taxon>
        <taxon>Goodeidae</taxon>
        <taxon>Ilyodon</taxon>
    </lineage>
</organism>
<protein>
    <submittedName>
        <fullName evidence="1">Uncharacterized protein</fullName>
    </submittedName>
</protein>
<gene>
    <name evidence="1" type="ORF">ILYODFUR_011927</name>
</gene>
<sequence>MSAELTTSQHHVHELLIQTRLISGEPHRYHMLPRLLFYDLQPHCVFKETKTHTSHSLSDNPDTLYSAEIINDYADTSALAARESRNSQSGSRYCCLESLTFSQLRPSKP</sequence>
<accession>A0ABV0SW96</accession>